<comment type="caution">
    <text evidence="2">The sequence shown here is derived from an EMBL/GenBank/DDBJ whole genome shotgun (WGS) entry which is preliminary data.</text>
</comment>
<reference evidence="2 3" key="1">
    <citation type="journal article" date="2016" name="Environ. Microbiol.">
        <title>Genomic resolution of a cold subsurface aquifer community provides metabolic insights for novel microbes adapted to high CO concentrations.</title>
        <authorList>
            <person name="Probst A.J."/>
            <person name="Castelle C.J."/>
            <person name="Singh A."/>
            <person name="Brown C.T."/>
            <person name="Anantharaman K."/>
            <person name="Sharon I."/>
            <person name="Hug L.A."/>
            <person name="Burstein D."/>
            <person name="Emerson J.B."/>
            <person name="Thomas B.C."/>
            <person name="Banfield J.F."/>
        </authorList>
    </citation>
    <scope>NUCLEOTIDE SEQUENCE [LARGE SCALE GENOMIC DNA]</scope>
    <source>
        <strain evidence="2">CG2_30_33_16</strain>
    </source>
</reference>
<dbReference type="InterPro" id="IPR038763">
    <property type="entry name" value="DHH_sf"/>
</dbReference>
<organism evidence="2 3">
    <name type="scientific">Candidatus Roizmanbacteria bacterium CG2_30_33_16</name>
    <dbReference type="NCBI Taxonomy" id="1805340"/>
    <lineage>
        <taxon>Bacteria</taxon>
        <taxon>Candidatus Roizmaniibacteriota</taxon>
    </lineage>
</organism>
<accession>A0A1J5HQF0</accession>
<dbReference type="InterPro" id="IPR018634">
    <property type="entry name" value="ChrB_C"/>
</dbReference>
<dbReference type="SUPFAM" id="SSF64182">
    <property type="entry name" value="DHH phosphoesterases"/>
    <property type="match status" value="1"/>
</dbReference>
<dbReference type="AlphaFoldDB" id="A0A1J5HQF0"/>
<dbReference type="Pfam" id="PF09828">
    <property type="entry name" value="ChrB_C"/>
    <property type="match status" value="1"/>
</dbReference>
<proteinExistence type="predicted"/>
<dbReference type="Proteomes" id="UP000183758">
    <property type="component" value="Unassembled WGS sequence"/>
</dbReference>
<evidence type="ECO:0000259" key="1">
    <source>
        <dbReference type="Pfam" id="PF09828"/>
    </source>
</evidence>
<protein>
    <recommendedName>
        <fullName evidence="1">ChrB C-terminal domain-containing protein</fullName>
    </recommendedName>
</protein>
<feature type="domain" description="ChrB C-terminal" evidence="1">
    <location>
        <begin position="5"/>
        <end position="154"/>
    </location>
</feature>
<sequence>MKTIVTHLAPDLDAITACWLVKNFMPGWKNAQIITVPAGKTYQDKQVDTDKDIIHVDTGLGKYDHHQTNSNTCAARLVFVSLEKNYGLSSKNIPVLTRLTTYVNEIDHFQDAFYPDAKADRYEFTLAPLIEGLHKTIKNDQLVIEIAFKLLDSVLIVLKNKIAAESEIKSGYIFNSRYGKSIVMETGNGDTLKLAQKSGFSFTAIKDPRKGNIRIKTLPLAKYDLMPLYENIIKIDKKAIWYLHVSRHMLLNGSSRNPNFIPSSLTSAQLIAIIKKV</sequence>
<evidence type="ECO:0000313" key="3">
    <source>
        <dbReference type="Proteomes" id="UP000183758"/>
    </source>
</evidence>
<gene>
    <name evidence="2" type="ORF">AUK04_02820</name>
</gene>
<evidence type="ECO:0000313" key="2">
    <source>
        <dbReference type="EMBL" id="OIP84018.1"/>
    </source>
</evidence>
<name>A0A1J5HQF0_9BACT</name>
<dbReference type="EMBL" id="MNZM01000068">
    <property type="protein sequence ID" value="OIP84018.1"/>
    <property type="molecule type" value="Genomic_DNA"/>
</dbReference>